<keyword evidence="1" id="KW-0472">Membrane</keyword>
<feature type="transmembrane region" description="Helical" evidence="1">
    <location>
        <begin position="57"/>
        <end position="75"/>
    </location>
</feature>
<dbReference type="PANTHER" id="PTHR37947">
    <property type="entry name" value="BLL2462 PROTEIN"/>
    <property type="match status" value="1"/>
</dbReference>
<sequence>MSAFSGRRFRVVAWAITCVALAGILFWAYRRYVLLHPDPTLTWVREGVKYELLNPKMLGALLLAPWFVGVLAGSLADLPLPQRVISVLLRIAFVALIALGLSRLARTATTEKVATVYLIDVSESVTDEALDDARAALDRAFAERPEDAVVKVITFARRPRLVERAAGEAAGGDAARRAPAIGRHLDEKGQRGDLGAGSNLQAALQLAYGLYPPGYLKRAVLMSDGVQTDGDVLAEANRARDFGVRLFAIPYRRPAPPEVAVRELRMPDRVKVGETFEIHADIYASRATTARARLFQGEALNGLEGVRSLELKAGPNDVVFKSVVRIAGQVTYALELDEIADDKFKENNRYATTIDVPGRPSVLYIEGTPQHAGPLSSALTAQQFDVDVRPPAGFPGSLKEMERYDFLIVSDTPKEALSLQGQEIIERYVRDLGGGFLFAGGESGYGLGGWYRTTIERILPVRMDNERKKDMPSVAMALVMDRSGSMTGLPLEMAKAAAKATAGVLSSDDLIEVIAFDSAPTRYVKMQPARNRSRIAGEIARIQPGGGTEIFSALDAAYQDMTVTQARKKHVILLTDGKASTGGIRDLVSAMIAESITVTTVGLGNDLDEQLLRMIADVGGGRFHAVPDPNNLPRIFTKETEMVARAAAVEEWFPVTQVGDAAFLRGIDVRTAPNLHGYVSTKLKPPPAQELLTSDTEEPILARWRVGLGWTLAWTSDVKARWAVEWLRWPGFERFWGQLVHEHMRTKHRRELDMKAEIVGGELRASVDAFGADDRFENHLTSRLSIIGPEPGGATRVVEMRQTAPGRYEVALPLDRYGSFLLRAEHLREAEDGSLRAVAVSYGHVSNPYPREYASFEPELATLEKAAASTGGGVDPSGVAAIFDPRGEKVTFHEELWPRFIYAAMAIFLLDLFVRRVRLFDRKFVARRGRDGGGRRLAAAGRSVAQPRPE</sequence>
<proteinExistence type="predicted"/>
<dbReference type="SUPFAM" id="SSF53300">
    <property type="entry name" value="vWA-like"/>
    <property type="match status" value="2"/>
</dbReference>
<dbReference type="InterPro" id="IPR036465">
    <property type="entry name" value="vWFA_dom_sf"/>
</dbReference>
<protein>
    <recommendedName>
        <fullName evidence="2">VWFA domain-containing protein</fullName>
    </recommendedName>
</protein>
<keyword evidence="1" id="KW-0812">Transmembrane</keyword>
<dbReference type="Proteomes" id="UP000295781">
    <property type="component" value="Chromosome"/>
</dbReference>
<reference evidence="3 4" key="1">
    <citation type="submission" date="2015-09" db="EMBL/GenBank/DDBJ databases">
        <title>Sorangium comparison.</title>
        <authorList>
            <person name="Zaburannyi N."/>
            <person name="Bunk B."/>
            <person name="Overmann J."/>
            <person name="Mueller R."/>
        </authorList>
    </citation>
    <scope>NUCLEOTIDE SEQUENCE [LARGE SCALE GENOMIC DNA]</scope>
    <source>
        <strain evidence="3 4">So ceGT47</strain>
    </source>
</reference>
<evidence type="ECO:0000313" key="4">
    <source>
        <dbReference type="Proteomes" id="UP000295781"/>
    </source>
</evidence>
<dbReference type="SUPFAM" id="SSF52317">
    <property type="entry name" value="Class I glutamine amidotransferase-like"/>
    <property type="match status" value="1"/>
</dbReference>
<feature type="transmembrane region" description="Helical" evidence="1">
    <location>
        <begin position="87"/>
        <end position="105"/>
    </location>
</feature>
<organism evidence="3 4">
    <name type="scientific">Sorangium cellulosum</name>
    <name type="common">Polyangium cellulosum</name>
    <dbReference type="NCBI Taxonomy" id="56"/>
    <lineage>
        <taxon>Bacteria</taxon>
        <taxon>Pseudomonadati</taxon>
        <taxon>Myxococcota</taxon>
        <taxon>Polyangia</taxon>
        <taxon>Polyangiales</taxon>
        <taxon>Polyangiaceae</taxon>
        <taxon>Sorangium</taxon>
    </lineage>
</organism>
<feature type="domain" description="VWFA" evidence="2">
    <location>
        <begin position="475"/>
        <end position="640"/>
    </location>
</feature>
<dbReference type="AlphaFoldDB" id="A0A4P2Q6R4"/>
<dbReference type="PANTHER" id="PTHR37947:SF2">
    <property type="entry name" value="VON WILLEBRAND FACTOR TYPE A"/>
    <property type="match status" value="1"/>
</dbReference>
<accession>A0A4P2Q6R4</accession>
<dbReference type="InterPro" id="IPR002035">
    <property type="entry name" value="VWF_A"/>
</dbReference>
<dbReference type="CDD" id="cd00198">
    <property type="entry name" value="vWFA"/>
    <property type="match status" value="1"/>
</dbReference>
<name>A0A4P2Q6R4_SORCE</name>
<dbReference type="SMART" id="SM00327">
    <property type="entry name" value="VWA"/>
    <property type="match status" value="2"/>
</dbReference>
<dbReference type="OrthoDB" id="9781333at2"/>
<keyword evidence="1" id="KW-1133">Transmembrane helix</keyword>
<dbReference type="InterPro" id="IPR029062">
    <property type="entry name" value="Class_I_gatase-like"/>
</dbReference>
<dbReference type="RefSeq" id="WP_129351345.1">
    <property type="nucleotide sequence ID" value="NZ_CP012670.1"/>
</dbReference>
<evidence type="ECO:0000259" key="2">
    <source>
        <dbReference type="PROSITE" id="PS50234"/>
    </source>
</evidence>
<feature type="transmembrane region" description="Helical" evidence="1">
    <location>
        <begin position="12"/>
        <end position="29"/>
    </location>
</feature>
<evidence type="ECO:0000256" key="1">
    <source>
        <dbReference type="SAM" id="Phobius"/>
    </source>
</evidence>
<dbReference type="Pfam" id="PF00092">
    <property type="entry name" value="VWA"/>
    <property type="match status" value="2"/>
</dbReference>
<dbReference type="EMBL" id="CP012670">
    <property type="protein sequence ID" value="AUX24816.1"/>
    <property type="molecule type" value="Genomic_DNA"/>
</dbReference>
<gene>
    <name evidence="3" type="ORF">SOCEGT47_053560</name>
</gene>
<dbReference type="Gene3D" id="3.40.50.880">
    <property type="match status" value="2"/>
</dbReference>
<dbReference type="PROSITE" id="PS50234">
    <property type="entry name" value="VWFA"/>
    <property type="match status" value="1"/>
</dbReference>
<dbReference type="Gene3D" id="3.40.50.410">
    <property type="entry name" value="von Willebrand factor, type A domain"/>
    <property type="match status" value="1"/>
</dbReference>
<evidence type="ECO:0000313" key="3">
    <source>
        <dbReference type="EMBL" id="AUX24816.1"/>
    </source>
</evidence>